<organism evidence="2 3">
    <name type="scientific">Thalassiosira oceanica</name>
    <name type="common">Marine diatom</name>
    <dbReference type="NCBI Taxonomy" id="159749"/>
    <lineage>
        <taxon>Eukaryota</taxon>
        <taxon>Sar</taxon>
        <taxon>Stramenopiles</taxon>
        <taxon>Ochrophyta</taxon>
        <taxon>Bacillariophyta</taxon>
        <taxon>Coscinodiscophyceae</taxon>
        <taxon>Thalassiosirophycidae</taxon>
        <taxon>Thalassiosirales</taxon>
        <taxon>Thalassiosiraceae</taxon>
        <taxon>Thalassiosira</taxon>
    </lineage>
</organism>
<dbReference type="Proteomes" id="UP000266841">
    <property type="component" value="Unassembled WGS sequence"/>
</dbReference>
<evidence type="ECO:0000256" key="1">
    <source>
        <dbReference type="SAM" id="MobiDB-lite"/>
    </source>
</evidence>
<comment type="caution">
    <text evidence="2">The sequence shown here is derived from an EMBL/GenBank/DDBJ whole genome shotgun (WGS) entry which is preliminary data.</text>
</comment>
<feature type="non-terminal residue" evidence="2">
    <location>
        <position position="115"/>
    </location>
</feature>
<name>K0R741_THAOC</name>
<feature type="region of interest" description="Disordered" evidence="1">
    <location>
        <begin position="22"/>
        <end position="46"/>
    </location>
</feature>
<proteinExistence type="predicted"/>
<sequence length="115" mass="11970">MLSRGRSLVACLLIGSTSPSLQTSAFHPTRRSPRSAGGLHARRGHAGHSALTLLPGMADGDDGGGVGPFPELTVFDLDACFWDQEMYTLSKVPDETCVVKGDLGGRGEGVIGVMS</sequence>
<reference evidence="2 3" key="1">
    <citation type="journal article" date="2012" name="Genome Biol.">
        <title>Genome and low-iron response of an oceanic diatom adapted to chronic iron limitation.</title>
        <authorList>
            <person name="Lommer M."/>
            <person name="Specht M."/>
            <person name="Roy A.S."/>
            <person name="Kraemer L."/>
            <person name="Andreson R."/>
            <person name="Gutowska M.A."/>
            <person name="Wolf J."/>
            <person name="Bergner S.V."/>
            <person name="Schilhabel M.B."/>
            <person name="Klostermeier U.C."/>
            <person name="Beiko R.G."/>
            <person name="Rosenstiel P."/>
            <person name="Hippler M."/>
            <person name="Laroche J."/>
        </authorList>
    </citation>
    <scope>NUCLEOTIDE SEQUENCE [LARGE SCALE GENOMIC DNA]</scope>
    <source>
        <strain evidence="2 3">CCMP1005</strain>
    </source>
</reference>
<gene>
    <name evidence="2" type="ORF">THAOC_33401</name>
</gene>
<protein>
    <submittedName>
        <fullName evidence="2">Uncharacterized protein</fullName>
    </submittedName>
</protein>
<accession>K0R741</accession>
<dbReference type="OrthoDB" id="2865258at2759"/>
<keyword evidence="3" id="KW-1185">Reference proteome</keyword>
<dbReference type="AlphaFoldDB" id="K0R741"/>
<evidence type="ECO:0000313" key="2">
    <source>
        <dbReference type="EMBL" id="EJK47854.1"/>
    </source>
</evidence>
<evidence type="ECO:0000313" key="3">
    <source>
        <dbReference type="Proteomes" id="UP000266841"/>
    </source>
</evidence>
<dbReference type="EMBL" id="AGNL01046553">
    <property type="protein sequence ID" value="EJK47854.1"/>
    <property type="molecule type" value="Genomic_DNA"/>
</dbReference>